<feature type="non-terminal residue" evidence="1">
    <location>
        <position position="129"/>
    </location>
</feature>
<dbReference type="EMBL" id="JQFK01001680">
    <property type="protein sequence ID" value="KGK34403.1"/>
    <property type="molecule type" value="Genomic_DNA"/>
</dbReference>
<gene>
    <name evidence="1" type="ORF">JL09_g6450</name>
</gene>
<sequence>MSILCDSFLSIDNTGEEFVKRRSEITNTFKTLKAQIGKLDGLLEESMFECCSLVYSCKRLLADLGGLRRSLEFKWELVEYYEELRGNDDQISDEAIQRTEQSAAASDIDHREVEKPEELINLFIYHLGP</sequence>
<name>A0A099NNS6_PICKU</name>
<evidence type="ECO:0000313" key="2">
    <source>
        <dbReference type="Proteomes" id="UP000029867"/>
    </source>
</evidence>
<comment type="caution">
    <text evidence="1">The sequence shown here is derived from an EMBL/GenBank/DDBJ whole genome shotgun (WGS) entry which is preliminary data.</text>
</comment>
<dbReference type="Proteomes" id="UP000029867">
    <property type="component" value="Unassembled WGS sequence"/>
</dbReference>
<accession>A0A099NNS6</accession>
<dbReference type="AlphaFoldDB" id="A0A099NNS6"/>
<evidence type="ECO:0000313" key="1">
    <source>
        <dbReference type="EMBL" id="KGK34403.1"/>
    </source>
</evidence>
<reference evidence="2" key="1">
    <citation type="journal article" date="2014" name="Microb. Cell Fact.">
        <title>Exploiting Issatchenkia orientalis SD108 for succinic acid production.</title>
        <authorList>
            <person name="Xiao H."/>
            <person name="Shao Z."/>
            <person name="Jiang Y."/>
            <person name="Dole S."/>
            <person name="Zhao H."/>
        </authorList>
    </citation>
    <scope>NUCLEOTIDE SEQUENCE [LARGE SCALE GENOMIC DNA]</scope>
    <source>
        <strain evidence="2">SD108</strain>
    </source>
</reference>
<dbReference type="HOGENOM" id="CLU_1953931_0_0_1"/>
<protein>
    <submittedName>
        <fullName evidence="1">Uncharacterized protein</fullName>
    </submittedName>
</protein>
<organism evidence="1 2">
    <name type="scientific">Pichia kudriavzevii</name>
    <name type="common">Yeast</name>
    <name type="synonym">Issatchenkia orientalis</name>
    <dbReference type="NCBI Taxonomy" id="4909"/>
    <lineage>
        <taxon>Eukaryota</taxon>
        <taxon>Fungi</taxon>
        <taxon>Dikarya</taxon>
        <taxon>Ascomycota</taxon>
        <taxon>Saccharomycotina</taxon>
        <taxon>Pichiomycetes</taxon>
        <taxon>Pichiales</taxon>
        <taxon>Pichiaceae</taxon>
        <taxon>Pichia</taxon>
    </lineage>
</organism>
<proteinExistence type="predicted"/>
<dbReference type="VEuPathDB" id="FungiDB:C5L36_0A04510"/>